<dbReference type="EC" id="2.7.8.-" evidence="3"/>
<keyword evidence="4" id="KW-1185">Reference proteome</keyword>
<reference evidence="4" key="1">
    <citation type="journal article" date="2019" name="Int. J. Syst. Evol. Microbiol.">
        <title>The Global Catalogue of Microorganisms (GCM) 10K type strain sequencing project: providing services to taxonomists for standard genome sequencing and annotation.</title>
        <authorList>
            <consortium name="The Broad Institute Genomics Platform"/>
            <consortium name="The Broad Institute Genome Sequencing Center for Infectious Disease"/>
            <person name="Wu L."/>
            <person name="Ma J."/>
        </authorList>
    </citation>
    <scope>NUCLEOTIDE SEQUENCE [LARGE SCALE GENOMIC DNA]</scope>
    <source>
        <strain evidence="4">CCUG 2113</strain>
    </source>
</reference>
<keyword evidence="3" id="KW-0808">Transferase</keyword>
<dbReference type="InterPro" id="IPR003362">
    <property type="entry name" value="Bact_transf"/>
</dbReference>
<dbReference type="GO" id="GO:0016740">
    <property type="term" value="F:transferase activity"/>
    <property type="evidence" value="ECO:0007669"/>
    <property type="project" value="UniProtKB-KW"/>
</dbReference>
<protein>
    <submittedName>
        <fullName evidence="3">Sugar transferase</fullName>
        <ecNumber evidence="3">2.7.8.-</ecNumber>
    </submittedName>
</protein>
<evidence type="ECO:0000313" key="4">
    <source>
        <dbReference type="Proteomes" id="UP001595693"/>
    </source>
</evidence>
<sequence>MPKRLFDLFLAALGLLLLAPVLLAVALWVVWDSPGPAFFRQQRVGRAGRLFRIYKFRTMHPRAEAAGPAITVGADARITRAGHWLRRTKIDELPQLFNVLLGHMSLVGPRPEVPHYVALYPDSVRDLVLSVRPGITDRASIEFRDESTLLGQSSDPERTYVEQILPIKLRYAAEYARSHTLWSDLKIIVRTASALWGDRPSRG</sequence>
<comment type="caution">
    <text evidence="3">The sequence shown here is derived from an EMBL/GenBank/DDBJ whole genome shotgun (WGS) entry which is preliminary data.</text>
</comment>
<comment type="similarity">
    <text evidence="1">Belongs to the bacterial sugar transferase family.</text>
</comment>
<dbReference type="RefSeq" id="WP_055399437.1">
    <property type="nucleotide sequence ID" value="NZ_JAMXAX010000019.1"/>
</dbReference>
<feature type="domain" description="Bacterial sugar transferase" evidence="2">
    <location>
        <begin position="3"/>
        <end position="194"/>
    </location>
</feature>
<evidence type="ECO:0000256" key="1">
    <source>
        <dbReference type="ARBA" id="ARBA00006464"/>
    </source>
</evidence>
<proteinExistence type="inferred from homology"/>
<name>A0ABV8D5L6_9BURK</name>
<organism evidence="3 4">
    <name type="scientific">Acidovorax facilis</name>
    <dbReference type="NCBI Taxonomy" id="12917"/>
    <lineage>
        <taxon>Bacteria</taxon>
        <taxon>Pseudomonadati</taxon>
        <taxon>Pseudomonadota</taxon>
        <taxon>Betaproteobacteria</taxon>
        <taxon>Burkholderiales</taxon>
        <taxon>Comamonadaceae</taxon>
        <taxon>Acidovorax</taxon>
    </lineage>
</organism>
<gene>
    <name evidence="3" type="ORF">ACFOW3_04315</name>
</gene>
<evidence type="ECO:0000313" key="3">
    <source>
        <dbReference type="EMBL" id="MFC3933844.1"/>
    </source>
</evidence>
<dbReference type="Pfam" id="PF02397">
    <property type="entry name" value="Bac_transf"/>
    <property type="match status" value="1"/>
</dbReference>
<dbReference type="Proteomes" id="UP001595693">
    <property type="component" value="Unassembled WGS sequence"/>
</dbReference>
<dbReference type="EMBL" id="JBHSAJ010000006">
    <property type="protein sequence ID" value="MFC3933844.1"/>
    <property type="molecule type" value="Genomic_DNA"/>
</dbReference>
<dbReference type="PANTHER" id="PTHR30576">
    <property type="entry name" value="COLANIC BIOSYNTHESIS UDP-GLUCOSE LIPID CARRIER TRANSFERASE"/>
    <property type="match status" value="1"/>
</dbReference>
<accession>A0ABV8D5L6</accession>
<dbReference type="PANTHER" id="PTHR30576:SF20">
    <property type="entry name" value="QUINOVOSAMINEPHOSPHOTRANSFERAE-RELATED"/>
    <property type="match status" value="1"/>
</dbReference>
<evidence type="ECO:0000259" key="2">
    <source>
        <dbReference type="Pfam" id="PF02397"/>
    </source>
</evidence>